<evidence type="ECO:0000256" key="1">
    <source>
        <dbReference type="SAM" id="MobiDB-lite"/>
    </source>
</evidence>
<feature type="compositionally biased region" description="Low complexity" evidence="1">
    <location>
        <begin position="60"/>
        <end position="77"/>
    </location>
</feature>
<name>A0A0G4FQ58_VITBC</name>
<dbReference type="EMBL" id="CDMY01000478">
    <property type="protein sequence ID" value="CEM16572.1"/>
    <property type="molecule type" value="Genomic_DNA"/>
</dbReference>
<feature type="region of interest" description="Disordered" evidence="1">
    <location>
        <begin position="172"/>
        <end position="249"/>
    </location>
</feature>
<evidence type="ECO:0000313" key="3">
    <source>
        <dbReference type="Proteomes" id="UP000041254"/>
    </source>
</evidence>
<sequence length="249" mass="26764">MGGSGLGNVEMLMHEQELMREIIGPPPPISDQFVQIFNTVTIANVEQKQARLQGDPPARPATSSPRAATATRPTRSSWIGSSSTHRVISSMLSFVDAAGDETFAYRQSLLKEPGCLRGPADHSAQPHHIGAAKDMSVREMLVHAHETGTLTILLLLLACKILEACKESKTSAAATRGCQPSSGCLGRSTASRTSRPTSFSLGNRRARPSGRPVDHSALDGRGHPADPLVTRRLTGEAIRQTRRPQQPTH</sequence>
<feature type="compositionally biased region" description="Polar residues" evidence="1">
    <location>
        <begin position="172"/>
        <end position="182"/>
    </location>
</feature>
<gene>
    <name evidence="2" type="ORF">Vbra_15929</name>
</gene>
<feature type="region of interest" description="Disordered" evidence="1">
    <location>
        <begin position="48"/>
        <end position="80"/>
    </location>
</feature>
<accession>A0A0G4FQ58</accession>
<organism evidence="2 3">
    <name type="scientific">Vitrella brassicaformis (strain CCMP3155)</name>
    <dbReference type="NCBI Taxonomy" id="1169540"/>
    <lineage>
        <taxon>Eukaryota</taxon>
        <taxon>Sar</taxon>
        <taxon>Alveolata</taxon>
        <taxon>Colpodellida</taxon>
        <taxon>Vitrellaceae</taxon>
        <taxon>Vitrella</taxon>
    </lineage>
</organism>
<protein>
    <submittedName>
        <fullName evidence="2">Uncharacterized protein</fullName>
    </submittedName>
</protein>
<feature type="compositionally biased region" description="Basic and acidic residues" evidence="1">
    <location>
        <begin position="212"/>
        <end position="224"/>
    </location>
</feature>
<evidence type="ECO:0000313" key="2">
    <source>
        <dbReference type="EMBL" id="CEM16572.1"/>
    </source>
</evidence>
<reference evidence="2 3" key="1">
    <citation type="submission" date="2014-11" db="EMBL/GenBank/DDBJ databases">
        <authorList>
            <person name="Zhu J."/>
            <person name="Qi W."/>
            <person name="Song R."/>
        </authorList>
    </citation>
    <scope>NUCLEOTIDE SEQUENCE [LARGE SCALE GENOMIC DNA]</scope>
</reference>
<dbReference type="InParanoid" id="A0A0G4FQ58"/>
<feature type="compositionally biased region" description="Low complexity" evidence="1">
    <location>
        <begin position="187"/>
        <end position="200"/>
    </location>
</feature>
<dbReference type="AlphaFoldDB" id="A0A0G4FQ58"/>
<keyword evidence="3" id="KW-1185">Reference proteome</keyword>
<dbReference type="Proteomes" id="UP000041254">
    <property type="component" value="Unassembled WGS sequence"/>
</dbReference>
<dbReference type="VEuPathDB" id="CryptoDB:Vbra_15929"/>
<proteinExistence type="predicted"/>